<accession>A0A3B0WCB4</accession>
<dbReference type="SUPFAM" id="SSF53098">
    <property type="entry name" value="Ribonuclease H-like"/>
    <property type="match status" value="1"/>
</dbReference>
<sequence>MLQFDSHIFSGNHKFDQVCKKVNIDHRLTAPATPKTNDMVERVNDTIKNKTIKVNTYQNLEEMKKDLNQFLVFYNSNRRHGGLVKKLKVRTPYNTIMHSKNGSN</sequence>
<protein>
    <recommendedName>
        <fullName evidence="1">Integrase catalytic domain-containing protein</fullName>
    </recommendedName>
</protein>
<feature type="domain" description="Integrase catalytic" evidence="1">
    <location>
        <begin position="1"/>
        <end position="100"/>
    </location>
</feature>
<dbReference type="GO" id="GO:0003676">
    <property type="term" value="F:nucleic acid binding"/>
    <property type="evidence" value="ECO:0007669"/>
    <property type="project" value="InterPro"/>
</dbReference>
<dbReference type="InterPro" id="IPR001584">
    <property type="entry name" value="Integrase_cat-core"/>
</dbReference>
<name>A0A3B0WCB4_9ZZZZ</name>
<evidence type="ECO:0000313" key="2">
    <source>
        <dbReference type="EMBL" id="VAW48357.1"/>
    </source>
</evidence>
<organism evidence="2">
    <name type="scientific">hydrothermal vent metagenome</name>
    <dbReference type="NCBI Taxonomy" id="652676"/>
    <lineage>
        <taxon>unclassified sequences</taxon>
        <taxon>metagenomes</taxon>
        <taxon>ecological metagenomes</taxon>
    </lineage>
</organism>
<proteinExistence type="predicted"/>
<reference evidence="2" key="1">
    <citation type="submission" date="2018-06" db="EMBL/GenBank/DDBJ databases">
        <authorList>
            <person name="Zhirakovskaya E."/>
        </authorList>
    </citation>
    <scope>NUCLEOTIDE SEQUENCE</scope>
</reference>
<dbReference type="PROSITE" id="PS50994">
    <property type="entry name" value="INTEGRASE"/>
    <property type="match status" value="1"/>
</dbReference>
<dbReference type="Gene3D" id="3.30.420.10">
    <property type="entry name" value="Ribonuclease H-like superfamily/Ribonuclease H"/>
    <property type="match status" value="1"/>
</dbReference>
<dbReference type="AlphaFoldDB" id="A0A3B0WCB4"/>
<dbReference type="Pfam" id="PF13683">
    <property type="entry name" value="rve_3"/>
    <property type="match status" value="1"/>
</dbReference>
<dbReference type="InterPro" id="IPR036397">
    <property type="entry name" value="RNaseH_sf"/>
</dbReference>
<dbReference type="GO" id="GO:0015074">
    <property type="term" value="P:DNA integration"/>
    <property type="evidence" value="ECO:0007669"/>
    <property type="project" value="InterPro"/>
</dbReference>
<gene>
    <name evidence="2" type="ORF">MNBD_GAMMA03-1819</name>
</gene>
<evidence type="ECO:0000259" key="1">
    <source>
        <dbReference type="PROSITE" id="PS50994"/>
    </source>
</evidence>
<dbReference type="EMBL" id="UOFC01000204">
    <property type="protein sequence ID" value="VAW48357.1"/>
    <property type="molecule type" value="Genomic_DNA"/>
</dbReference>
<dbReference type="InterPro" id="IPR012337">
    <property type="entry name" value="RNaseH-like_sf"/>
</dbReference>